<name>A0ABW0RQ02_9BURK</name>
<dbReference type="InterPro" id="IPR029069">
    <property type="entry name" value="HotDog_dom_sf"/>
</dbReference>
<dbReference type="Proteomes" id="UP001596086">
    <property type="component" value="Unassembled WGS sequence"/>
</dbReference>
<organism evidence="2 3">
    <name type="scientific">Massilia aerilata</name>
    <dbReference type="NCBI Taxonomy" id="453817"/>
    <lineage>
        <taxon>Bacteria</taxon>
        <taxon>Pseudomonadati</taxon>
        <taxon>Pseudomonadota</taxon>
        <taxon>Betaproteobacteria</taxon>
        <taxon>Burkholderiales</taxon>
        <taxon>Oxalobacteraceae</taxon>
        <taxon>Telluria group</taxon>
        <taxon>Massilia</taxon>
    </lineage>
</organism>
<evidence type="ECO:0000259" key="1">
    <source>
        <dbReference type="Pfam" id="PF01575"/>
    </source>
</evidence>
<evidence type="ECO:0000313" key="3">
    <source>
        <dbReference type="Proteomes" id="UP001596086"/>
    </source>
</evidence>
<sequence>MPEKLPTLSAATLLRTLFKRPARSAGAGPIATRYLLEQIGADEVARYRRALGFAGTRIPLTYYYLLAQRAHLATMLGAAFPFRLVGAIHVDNALRAGMQPVAGRPLELATEVRVGTPAANGAVHAVLDTRATQDGELVFACSSTYLVVRGKRSGDGPRASARAAPALAPVAGWRLSATSGRRYAALSGDWNPIHLWPWSARPMGLKAPIIHGMHTLGRACAELERAGGRPVAALGGRFRAPIELGGEAALAASLAEGRFTVASGGRVAVEGEFAFDASQPMQEAYARS</sequence>
<keyword evidence="3" id="KW-1185">Reference proteome</keyword>
<proteinExistence type="predicted"/>
<accession>A0ABW0RQ02</accession>
<dbReference type="EMBL" id="JBHSMZ010000001">
    <property type="protein sequence ID" value="MFC5546914.1"/>
    <property type="molecule type" value="Genomic_DNA"/>
</dbReference>
<dbReference type="InterPro" id="IPR002539">
    <property type="entry name" value="MaoC-like_dom"/>
</dbReference>
<comment type="caution">
    <text evidence="2">The sequence shown here is derived from an EMBL/GenBank/DDBJ whole genome shotgun (WGS) entry which is preliminary data.</text>
</comment>
<dbReference type="PANTHER" id="PTHR43841:SF3">
    <property type="entry name" value="(3R)-HYDROXYACYL-ACP DEHYDRATASE SUBUNIT HADB"/>
    <property type="match status" value="1"/>
</dbReference>
<gene>
    <name evidence="2" type="ORF">ACFPO9_00115</name>
</gene>
<dbReference type="SUPFAM" id="SSF54637">
    <property type="entry name" value="Thioesterase/thiol ester dehydrase-isomerase"/>
    <property type="match status" value="1"/>
</dbReference>
<dbReference type="RefSeq" id="WP_379765212.1">
    <property type="nucleotide sequence ID" value="NZ_JBHSMZ010000001.1"/>
</dbReference>
<feature type="domain" description="MaoC-like" evidence="1">
    <location>
        <begin position="179"/>
        <end position="234"/>
    </location>
</feature>
<protein>
    <submittedName>
        <fullName evidence="2">MaoC/PaaZ C-terminal domain-containing protein</fullName>
    </submittedName>
</protein>
<evidence type="ECO:0000313" key="2">
    <source>
        <dbReference type="EMBL" id="MFC5546914.1"/>
    </source>
</evidence>
<dbReference type="Pfam" id="PF01575">
    <property type="entry name" value="MaoC_dehydratas"/>
    <property type="match status" value="1"/>
</dbReference>
<dbReference type="PANTHER" id="PTHR43841">
    <property type="entry name" value="3-HYDROXYACYL-THIOESTER DEHYDRATASE HTDX-RELATED"/>
    <property type="match status" value="1"/>
</dbReference>
<reference evidence="3" key="1">
    <citation type="journal article" date="2019" name="Int. J. Syst. Evol. Microbiol.">
        <title>The Global Catalogue of Microorganisms (GCM) 10K type strain sequencing project: providing services to taxonomists for standard genome sequencing and annotation.</title>
        <authorList>
            <consortium name="The Broad Institute Genomics Platform"/>
            <consortium name="The Broad Institute Genome Sequencing Center for Infectious Disease"/>
            <person name="Wu L."/>
            <person name="Ma J."/>
        </authorList>
    </citation>
    <scope>NUCLEOTIDE SEQUENCE [LARGE SCALE GENOMIC DNA]</scope>
    <source>
        <strain evidence="3">CGMCC 4.5798</strain>
    </source>
</reference>
<dbReference type="Gene3D" id="3.10.129.10">
    <property type="entry name" value="Hotdog Thioesterase"/>
    <property type="match status" value="1"/>
</dbReference>